<evidence type="ECO:0000313" key="2">
    <source>
        <dbReference type="EMBL" id="ORY06479.1"/>
    </source>
</evidence>
<proteinExistence type="predicted"/>
<gene>
    <name evidence="2" type="ORF">K493DRAFT_203346</name>
</gene>
<dbReference type="InParanoid" id="A0A1Y1Z880"/>
<keyword evidence="3" id="KW-1185">Reference proteome</keyword>
<sequence>MEPFNPQYYGNLRFAENKNMRDSFIALFAFWIIWALLILADHGSDFTRAESTPATVDSASTANFFTKFRRNISHSRRIARNVFITMLWMVASSTLGFGLTRGSMILTWIYFVVGLAWVLVDLVLPNGIIDFAFGSLEFILALAVMGIGFSKGW</sequence>
<keyword evidence="1" id="KW-0812">Transmembrane</keyword>
<keyword evidence="1" id="KW-1133">Transmembrane helix</keyword>
<feature type="transmembrane region" description="Helical" evidence="1">
    <location>
        <begin position="23"/>
        <end position="40"/>
    </location>
</feature>
<feature type="transmembrane region" description="Helical" evidence="1">
    <location>
        <begin position="105"/>
        <end position="124"/>
    </location>
</feature>
<name>A0A1Y1Z880_9FUNG</name>
<evidence type="ECO:0000256" key="1">
    <source>
        <dbReference type="SAM" id="Phobius"/>
    </source>
</evidence>
<keyword evidence="1" id="KW-0472">Membrane</keyword>
<organism evidence="2 3">
    <name type="scientific">Basidiobolus meristosporus CBS 931.73</name>
    <dbReference type="NCBI Taxonomy" id="1314790"/>
    <lineage>
        <taxon>Eukaryota</taxon>
        <taxon>Fungi</taxon>
        <taxon>Fungi incertae sedis</taxon>
        <taxon>Zoopagomycota</taxon>
        <taxon>Entomophthoromycotina</taxon>
        <taxon>Basidiobolomycetes</taxon>
        <taxon>Basidiobolales</taxon>
        <taxon>Basidiobolaceae</taxon>
        <taxon>Basidiobolus</taxon>
    </lineage>
</organism>
<reference evidence="2 3" key="1">
    <citation type="submission" date="2016-07" db="EMBL/GenBank/DDBJ databases">
        <title>Pervasive Adenine N6-methylation of Active Genes in Fungi.</title>
        <authorList>
            <consortium name="DOE Joint Genome Institute"/>
            <person name="Mondo S.J."/>
            <person name="Dannebaum R.O."/>
            <person name="Kuo R.C."/>
            <person name="Labutti K."/>
            <person name="Haridas S."/>
            <person name="Kuo A."/>
            <person name="Salamov A."/>
            <person name="Ahrendt S.R."/>
            <person name="Lipzen A."/>
            <person name="Sullivan W."/>
            <person name="Andreopoulos W.B."/>
            <person name="Clum A."/>
            <person name="Lindquist E."/>
            <person name="Daum C."/>
            <person name="Ramamoorthy G.K."/>
            <person name="Gryganskyi A."/>
            <person name="Culley D."/>
            <person name="Magnuson J.K."/>
            <person name="James T.Y."/>
            <person name="O'Malley M.A."/>
            <person name="Stajich J.E."/>
            <person name="Spatafora J.W."/>
            <person name="Visel A."/>
            <person name="Grigoriev I.V."/>
        </authorList>
    </citation>
    <scope>NUCLEOTIDE SEQUENCE [LARGE SCALE GENOMIC DNA]</scope>
    <source>
        <strain evidence="2 3">CBS 931.73</strain>
    </source>
</reference>
<evidence type="ECO:0000313" key="3">
    <source>
        <dbReference type="Proteomes" id="UP000193498"/>
    </source>
</evidence>
<dbReference type="OrthoDB" id="2446850at2759"/>
<feature type="transmembrane region" description="Helical" evidence="1">
    <location>
        <begin position="131"/>
        <end position="150"/>
    </location>
</feature>
<comment type="caution">
    <text evidence="2">The sequence shown here is derived from an EMBL/GenBank/DDBJ whole genome shotgun (WGS) entry which is preliminary data.</text>
</comment>
<dbReference type="AlphaFoldDB" id="A0A1Y1Z880"/>
<feature type="transmembrane region" description="Helical" evidence="1">
    <location>
        <begin position="78"/>
        <end position="99"/>
    </location>
</feature>
<protein>
    <submittedName>
        <fullName evidence="2">Uncharacterized protein</fullName>
    </submittedName>
</protein>
<accession>A0A1Y1Z880</accession>
<dbReference type="Proteomes" id="UP000193498">
    <property type="component" value="Unassembled WGS sequence"/>
</dbReference>
<dbReference type="EMBL" id="MCFE01000016">
    <property type="protein sequence ID" value="ORY06479.1"/>
    <property type="molecule type" value="Genomic_DNA"/>
</dbReference>